<feature type="compositionally biased region" description="Polar residues" evidence="1">
    <location>
        <begin position="251"/>
        <end position="264"/>
    </location>
</feature>
<proteinExistence type="predicted"/>
<gene>
    <name evidence="2" type="ORF">PsYK624_160810</name>
</gene>
<feature type="region of interest" description="Disordered" evidence="1">
    <location>
        <begin position="136"/>
        <end position="163"/>
    </location>
</feature>
<feature type="compositionally biased region" description="Basic and acidic residues" evidence="1">
    <location>
        <begin position="84"/>
        <end position="93"/>
    </location>
</feature>
<dbReference type="Proteomes" id="UP000703269">
    <property type="component" value="Unassembled WGS sequence"/>
</dbReference>
<accession>A0A9P3GUJ2</accession>
<organism evidence="2 3">
    <name type="scientific">Phanerochaete sordida</name>
    <dbReference type="NCBI Taxonomy" id="48140"/>
    <lineage>
        <taxon>Eukaryota</taxon>
        <taxon>Fungi</taxon>
        <taxon>Dikarya</taxon>
        <taxon>Basidiomycota</taxon>
        <taxon>Agaricomycotina</taxon>
        <taxon>Agaricomycetes</taxon>
        <taxon>Polyporales</taxon>
        <taxon>Phanerochaetaceae</taxon>
        <taxon>Phanerochaete</taxon>
    </lineage>
</organism>
<feature type="region of interest" description="Disordered" evidence="1">
    <location>
        <begin position="211"/>
        <end position="306"/>
    </location>
</feature>
<evidence type="ECO:0000313" key="2">
    <source>
        <dbReference type="EMBL" id="GJE99810.1"/>
    </source>
</evidence>
<evidence type="ECO:0000313" key="3">
    <source>
        <dbReference type="Proteomes" id="UP000703269"/>
    </source>
</evidence>
<evidence type="ECO:0000256" key="1">
    <source>
        <dbReference type="SAM" id="MobiDB-lite"/>
    </source>
</evidence>
<name>A0A9P3GUJ2_9APHY</name>
<reference evidence="2 3" key="1">
    <citation type="submission" date="2021-08" db="EMBL/GenBank/DDBJ databases">
        <title>Draft Genome Sequence of Phanerochaete sordida strain YK-624.</title>
        <authorList>
            <person name="Mori T."/>
            <person name="Dohra H."/>
            <person name="Suzuki T."/>
            <person name="Kawagishi H."/>
            <person name="Hirai H."/>
        </authorList>
    </citation>
    <scope>NUCLEOTIDE SEQUENCE [LARGE SCALE GENOMIC DNA]</scope>
    <source>
        <strain evidence="2 3">YK-624</strain>
    </source>
</reference>
<feature type="region of interest" description="Disordered" evidence="1">
    <location>
        <begin position="1"/>
        <end position="26"/>
    </location>
</feature>
<feature type="compositionally biased region" description="Low complexity" evidence="1">
    <location>
        <begin position="336"/>
        <end position="348"/>
    </location>
</feature>
<dbReference type="EMBL" id="BPQB01000121">
    <property type="protein sequence ID" value="GJE99810.1"/>
    <property type="molecule type" value="Genomic_DNA"/>
</dbReference>
<dbReference type="AlphaFoldDB" id="A0A9P3GUJ2"/>
<feature type="region of interest" description="Disordered" evidence="1">
    <location>
        <begin position="77"/>
        <end position="123"/>
    </location>
</feature>
<comment type="caution">
    <text evidence="2">The sequence shown here is derived from an EMBL/GenBank/DDBJ whole genome shotgun (WGS) entry which is preliminary data.</text>
</comment>
<keyword evidence="3" id="KW-1185">Reference proteome</keyword>
<feature type="compositionally biased region" description="Low complexity" evidence="1">
    <location>
        <begin position="216"/>
        <end position="228"/>
    </location>
</feature>
<feature type="region of interest" description="Disordered" evidence="1">
    <location>
        <begin position="324"/>
        <end position="348"/>
    </location>
</feature>
<protein>
    <submittedName>
        <fullName evidence="2">Uncharacterized protein</fullName>
    </submittedName>
</protein>
<sequence>MSGGAAEPSWPRPRDARISSRIGGGRADRVTAMSDLLHRVRRRARRGKAMYGLGAGAGPSRQVHCDSTPLARRRYVVSARSRRRGEGRDEREAAAVPPNLPSKLASAAAPRQGGPATRHGPRAACATRVRALRGGRVAGSPNIDPARRGAGPHGVVSPARAGPRGHLCELRHVLPRRSTKADRGISTKRGGDGRAFVRGRRAAETCAPDVVRAGGAPARPSSSFACPSSPSPRSPPTSTLDLDPDPRHLRQSNARVRCASTSRGRTAARPSGRGRRVFARTARGRRHGRPTEIAERPSSGGARSCVASPCTLDIFRKRGAELASRAWKGSRGRRVSAGSHAPSSAPPP</sequence>
<feature type="compositionally biased region" description="Basic residues" evidence="1">
    <location>
        <begin position="272"/>
        <end position="288"/>
    </location>
</feature>